<proteinExistence type="predicted"/>
<dbReference type="EMBL" id="BAAASZ010000022">
    <property type="protein sequence ID" value="GAA2445212.1"/>
    <property type="molecule type" value="Genomic_DNA"/>
</dbReference>
<name>A0ABP5XB55_9ACTN</name>
<keyword evidence="1" id="KW-0812">Transmembrane</keyword>
<dbReference type="Proteomes" id="UP001501638">
    <property type="component" value="Unassembled WGS sequence"/>
</dbReference>
<keyword evidence="1" id="KW-1133">Transmembrane helix</keyword>
<evidence type="ECO:0000256" key="1">
    <source>
        <dbReference type="SAM" id="Phobius"/>
    </source>
</evidence>
<gene>
    <name evidence="2" type="ORF">GCM10010405_30800</name>
</gene>
<evidence type="ECO:0000313" key="2">
    <source>
        <dbReference type="EMBL" id="GAA2445212.1"/>
    </source>
</evidence>
<reference evidence="3" key="1">
    <citation type="journal article" date="2019" name="Int. J. Syst. Evol. Microbiol.">
        <title>The Global Catalogue of Microorganisms (GCM) 10K type strain sequencing project: providing services to taxonomists for standard genome sequencing and annotation.</title>
        <authorList>
            <consortium name="The Broad Institute Genomics Platform"/>
            <consortium name="The Broad Institute Genome Sequencing Center for Infectious Disease"/>
            <person name="Wu L."/>
            <person name="Ma J."/>
        </authorList>
    </citation>
    <scope>NUCLEOTIDE SEQUENCE [LARGE SCALE GENOMIC DNA]</scope>
    <source>
        <strain evidence="3">JCM 6305</strain>
    </source>
</reference>
<accession>A0ABP5XB55</accession>
<keyword evidence="3" id="KW-1185">Reference proteome</keyword>
<sequence>MPGLAVVLLTAALLAAAGAGKLARLDGATYPAALARAAAAFAATLTLAAAATAALAEILS</sequence>
<protein>
    <submittedName>
        <fullName evidence="2">Uncharacterized protein</fullName>
    </submittedName>
</protein>
<comment type="caution">
    <text evidence="2">The sequence shown here is derived from an EMBL/GenBank/DDBJ whole genome shotgun (WGS) entry which is preliminary data.</text>
</comment>
<keyword evidence="1" id="KW-0472">Membrane</keyword>
<feature type="transmembrane region" description="Helical" evidence="1">
    <location>
        <begin position="35"/>
        <end position="56"/>
    </location>
</feature>
<organism evidence="2 3">
    <name type="scientific">Streptomyces macrosporus</name>
    <dbReference type="NCBI Taxonomy" id="44032"/>
    <lineage>
        <taxon>Bacteria</taxon>
        <taxon>Bacillati</taxon>
        <taxon>Actinomycetota</taxon>
        <taxon>Actinomycetes</taxon>
        <taxon>Kitasatosporales</taxon>
        <taxon>Streptomycetaceae</taxon>
        <taxon>Streptomyces</taxon>
    </lineage>
</organism>
<dbReference type="RefSeq" id="WP_344323117.1">
    <property type="nucleotide sequence ID" value="NZ_BAAASZ010000022.1"/>
</dbReference>
<evidence type="ECO:0000313" key="3">
    <source>
        <dbReference type="Proteomes" id="UP001501638"/>
    </source>
</evidence>